<evidence type="ECO:0000256" key="4">
    <source>
        <dbReference type="ARBA" id="ARBA00022723"/>
    </source>
</evidence>
<feature type="domain" description="4Fe-4S ferredoxin-type" evidence="9">
    <location>
        <begin position="536"/>
        <end position="565"/>
    </location>
</feature>
<reference evidence="10" key="1">
    <citation type="submission" date="2018-10" db="EMBL/GenBank/DDBJ databases">
        <authorList>
            <person name="Gruber-Vodicka H."/>
            <person name="Jaeckle O."/>
        </authorList>
    </citation>
    <scope>NUCLEOTIDE SEQUENCE</scope>
</reference>
<dbReference type="Pfam" id="PF13237">
    <property type="entry name" value="Fer4_10"/>
    <property type="match status" value="1"/>
</dbReference>
<feature type="domain" description="4Fe-4S ferredoxin-type" evidence="9">
    <location>
        <begin position="566"/>
        <end position="595"/>
    </location>
</feature>
<evidence type="ECO:0000259" key="9">
    <source>
        <dbReference type="PROSITE" id="PS51379"/>
    </source>
</evidence>
<dbReference type="PRINTS" id="PR00411">
    <property type="entry name" value="PNDRDTASEI"/>
</dbReference>
<keyword evidence="7" id="KW-0408">Iron</keyword>
<dbReference type="PROSITE" id="PS51379">
    <property type="entry name" value="4FE4S_FER_2"/>
    <property type="match status" value="2"/>
</dbReference>
<dbReference type="AlphaFoldDB" id="A0A484H5Z3"/>
<evidence type="ECO:0000256" key="1">
    <source>
        <dbReference type="ARBA" id="ARBA00001974"/>
    </source>
</evidence>
<dbReference type="InterPro" id="IPR017896">
    <property type="entry name" value="4Fe4S_Fe-S-bd"/>
</dbReference>
<dbReference type="SUPFAM" id="SSF54862">
    <property type="entry name" value="4Fe-4S ferredoxins"/>
    <property type="match status" value="1"/>
</dbReference>
<dbReference type="PRINTS" id="PR00368">
    <property type="entry name" value="FADPNR"/>
</dbReference>
<keyword evidence="6" id="KW-0560">Oxidoreductase</keyword>
<sequence>MSTRNTGVYLCSGCGIGDAVSMNGLEKVVTSEFKKSCKVHDCLCGAEGLGIIQADVADGVNQVVVAACSPRVMTDRFRFNGTQVIRGNLREQVVWSHTANEEDTQMMAEDNIRIAVTEAGKSIAPEPKLESDHSQVVLVVGGGYTGLTAAHEAAQTGYDVLLVERAPQLGGMAMRWSKRTPTRPPYKNPQPNTMADLIKTVSSHSRITIKMSCTVAKTSGMPGHFSVELSDGSCQTVGAIVVATGWRPYDAGKLDHLGYGISPDVMTSVEMETMLKDGRVVCRSDGRVPDVIVFVQCAGSRDQDHLPYCSSVCCSVSIKQALQLREANPDVMVYIVYEELRTPGVAEEFYRTAQREGIIFLKGKVKRIDASLTVLVDDALLQQEIPLTSVDLVILAIGMVPNSTNIESQTHSLDDEYATLLNNDVNFYAPIQTAGIALDPITLPPEKQPEGASILNLQYRQGPHLPVLAHGFPDSHYICFPYETRRSGIYVAGPVRRPMDMGESAEDATGATMKAIQAIRTAARGLALHPRAGDLSLPYINLNQCTKCRRCTVECPFGAIDETTEGFPSVNATRCRRCGTCMGACPVRTINFSNYTVDMLGSMIKAVNIPDETEEKPRVLALVCENDAYPALDMVGIARQSFSAHIRIVPVRCLGSVNLLLLSDALSVGYDGVILMGCKPGDDYQCHFMKGSNIAKERLSKVGETLKSMALESERVTMTEVSIADSAALPKVIQSFVETLDTIGPNPFKGF</sequence>
<keyword evidence="8" id="KW-0411">Iron-sulfur</keyword>
<keyword evidence="5" id="KW-0285">Flavoprotein</keyword>
<dbReference type="InterPro" id="IPR036188">
    <property type="entry name" value="FAD/NAD-bd_sf"/>
</dbReference>
<dbReference type="InterPro" id="IPR017900">
    <property type="entry name" value="4Fe4S_Fe_S_CS"/>
</dbReference>
<evidence type="ECO:0000256" key="6">
    <source>
        <dbReference type="ARBA" id="ARBA00023002"/>
    </source>
</evidence>
<protein>
    <submittedName>
        <fullName evidence="10">Heterodisulfide reductase, subunit A/methylviologen reducing hydrogenase, subunit delta</fullName>
    </submittedName>
</protein>
<dbReference type="GO" id="GO:0046872">
    <property type="term" value="F:metal ion binding"/>
    <property type="evidence" value="ECO:0007669"/>
    <property type="project" value="UniProtKB-KW"/>
</dbReference>
<dbReference type="Gene3D" id="3.30.70.20">
    <property type="match status" value="1"/>
</dbReference>
<comment type="similarity">
    <text evidence="2">Belongs to the HdrA family.</text>
</comment>
<dbReference type="Pfam" id="PF13450">
    <property type="entry name" value="NAD_binding_8"/>
    <property type="match status" value="1"/>
</dbReference>
<gene>
    <name evidence="10" type="ORF">RIEGSTA812A_PEG_959</name>
</gene>
<dbReference type="PANTHER" id="PTHR43498:SF1">
    <property type="entry name" value="COB--COM HETERODISULFIDE REDUCTASE IRON-SULFUR SUBUNIT A"/>
    <property type="match status" value="1"/>
</dbReference>
<dbReference type="GO" id="GO:0051539">
    <property type="term" value="F:4 iron, 4 sulfur cluster binding"/>
    <property type="evidence" value="ECO:0007669"/>
    <property type="project" value="UniProtKB-KW"/>
</dbReference>
<name>A0A484H5Z3_9ZZZZ</name>
<dbReference type="Pfam" id="PF02662">
    <property type="entry name" value="FlpD"/>
    <property type="match status" value="1"/>
</dbReference>
<comment type="cofactor">
    <cofactor evidence="1">
        <name>FAD</name>
        <dbReference type="ChEBI" id="CHEBI:57692"/>
    </cofactor>
</comment>
<keyword evidence="5" id="KW-0274">FAD</keyword>
<keyword evidence="4" id="KW-0479">Metal-binding</keyword>
<dbReference type="PROSITE" id="PS00198">
    <property type="entry name" value="4FE4S_FER_1"/>
    <property type="match status" value="2"/>
</dbReference>
<dbReference type="SUPFAM" id="SSF51905">
    <property type="entry name" value="FAD/NAD(P)-binding domain"/>
    <property type="match status" value="1"/>
</dbReference>
<dbReference type="Gene3D" id="3.40.50.720">
    <property type="entry name" value="NAD(P)-binding Rossmann-like Domain"/>
    <property type="match status" value="1"/>
</dbReference>
<proteinExistence type="inferred from homology"/>
<organism evidence="10">
    <name type="scientific">invertebrate metagenome</name>
    <dbReference type="NCBI Taxonomy" id="1711999"/>
    <lineage>
        <taxon>unclassified sequences</taxon>
        <taxon>metagenomes</taxon>
        <taxon>organismal metagenomes</taxon>
    </lineage>
</organism>
<dbReference type="GO" id="GO:0016491">
    <property type="term" value="F:oxidoreductase activity"/>
    <property type="evidence" value="ECO:0007669"/>
    <property type="project" value="UniProtKB-KW"/>
</dbReference>
<evidence type="ECO:0000256" key="3">
    <source>
        <dbReference type="ARBA" id="ARBA00022485"/>
    </source>
</evidence>
<dbReference type="PANTHER" id="PTHR43498">
    <property type="entry name" value="FERREDOXIN:COB-COM HETERODISULFIDE REDUCTASE SUBUNIT A"/>
    <property type="match status" value="1"/>
</dbReference>
<evidence type="ECO:0000256" key="8">
    <source>
        <dbReference type="ARBA" id="ARBA00023014"/>
    </source>
</evidence>
<evidence type="ECO:0000256" key="2">
    <source>
        <dbReference type="ARBA" id="ARBA00006561"/>
    </source>
</evidence>
<evidence type="ECO:0000256" key="7">
    <source>
        <dbReference type="ARBA" id="ARBA00023004"/>
    </source>
</evidence>
<evidence type="ECO:0000313" key="10">
    <source>
        <dbReference type="EMBL" id="VBB69486.1"/>
    </source>
</evidence>
<keyword evidence="3" id="KW-0004">4Fe-4S</keyword>
<dbReference type="EMBL" id="LR026963">
    <property type="protein sequence ID" value="VBB69486.1"/>
    <property type="molecule type" value="Genomic_DNA"/>
</dbReference>
<dbReference type="InterPro" id="IPR039650">
    <property type="entry name" value="HdrA-like"/>
</dbReference>
<evidence type="ECO:0000256" key="5">
    <source>
        <dbReference type="ARBA" id="ARBA00022827"/>
    </source>
</evidence>
<accession>A0A484H5Z3</accession>
<dbReference type="InterPro" id="IPR003813">
    <property type="entry name" value="MvhD/FlpD"/>
</dbReference>